<reference evidence="1 2" key="1">
    <citation type="journal article" date="2013" name="PLoS Genet.">
        <title>Genomic mechanisms accounting for the adaptation to parasitism in nematode-trapping fungi.</title>
        <authorList>
            <person name="Meerupati T."/>
            <person name="Andersson K.M."/>
            <person name="Friman E."/>
            <person name="Kumar D."/>
            <person name="Tunlid A."/>
            <person name="Ahren D."/>
        </authorList>
    </citation>
    <scope>NUCLEOTIDE SEQUENCE [LARGE SCALE GENOMIC DNA]</scope>
    <source>
        <strain evidence="1 2">CBS 200.50</strain>
    </source>
</reference>
<dbReference type="OMA" id="CANDEKT"/>
<organism evidence="1 2">
    <name type="scientific">Dactylellina haptotyla (strain CBS 200.50)</name>
    <name type="common">Nematode-trapping fungus</name>
    <name type="synonym">Monacrosporium haptotylum</name>
    <dbReference type="NCBI Taxonomy" id="1284197"/>
    <lineage>
        <taxon>Eukaryota</taxon>
        <taxon>Fungi</taxon>
        <taxon>Dikarya</taxon>
        <taxon>Ascomycota</taxon>
        <taxon>Pezizomycotina</taxon>
        <taxon>Orbiliomycetes</taxon>
        <taxon>Orbiliales</taxon>
        <taxon>Orbiliaceae</taxon>
        <taxon>Dactylellina</taxon>
    </lineage>
</organism>
<gene>
    <name evidence="1" type="ORF">H072_162</name>
</gene>
<dbReference type="OrthoDB" id="5409063at2759"/>
<dbReference type="Proteomes" id="UP000015100">
    <property type="component" value="Unassembled WGS sequence"/>
</dbReference>
<comment type="caution">
    <text evidence="1">The sequence shown here is derived from an EMBL/GenBank/DDBJ whole genome shotgun (WGS) entry which is preliminary data.</text>
</comment>
<accession>S8ARZ7</accession>
<sequence>MSSIINASEYVLLDNAENATPLQRTPCFTPSECSSETPPSYESFALALSQHRLNYYLESVVLAKCANDEKTEGVSAMKAKSLLEQLYPGENVSAVYNLRLALFFRKHEQPQSAVTALEQIEAGINGKELPFLKEKEDRAAFWYYSALSLLEQGLHPDYIEEMAKNGIIEAVTIPDEANRDRWLNIGYFVTVVYNTLKGDDLEARFWKGRIPAGWTPPAELYSKYGGLMAGVSDSNTSATQKQIVQLPIALARDERTAARDLSALDGVTTQDILVRDVARLKREMNEVFDMAYVNYKEVCERIKAVHGILDSKESVGGKDLEELKRRMTYLERTVLR</sequence>
<evidence type="ECO:0000313" key="1">
    <source>
        <dbReference type="EMBL" id="EPS45755.1"/>
    </source>
</evidence>
<keyword evidence="2" id="KW-1185">Reference proteome</keyword>
<reference evidence="2" key="2">
    <citation type="submission" date="2013-04" db="EMBL/GenBank/DDBJ databases">
        <title>Genomic mechanisms accounting for the adaptation to parasitism in nematode-trapping fungi.</title>
        <authorList>
            <person name="Ahren D.G."/>
        </authorList>
    </citation>
    <scope>NUCLEOTIDE SEQUENCE [LARGE SCALE GENOMIC DNA]</scope>
    <source>
        <strain evidence="2">CBS 200.50</strain>
    </source>
</reference>
<dbReference type="EMBL" id="AQGS01000003">
    <property type="protein sequence ID" value="EPS45755.1"/>
    <property type="molecule type" value="Genomic_DNA"/>
</dbReference>
<protein>
    <submittedName>
        <fullName evidence="1">Uncharacterized protein</fullName>
    </submittedName>
</protein>
<evidence type="ECO:0000313" key="2">
    <source>
        <dbReference type="Proteomes" id="UP000015100"/>
    </source>
</evidence>
<name>S8ARZ7_DACHA</name>
<dbReference type="AlphaFoldDB" id="S8ARZ7"/>
<proteinExistence type="predicted"/>
<dbReference type="HOGENOM" id="CLU_826435_0_0_1"/>